<protein>
    <submittedName>
        <fullName evidence="2">Uncharacterized protein</fullName>
    </submittedName>
</protein>
<feature type="compositionally biased region" description="Polar residues" evidence="1">
    <location>
        <begin position="30"/>
        <end position="50"/>
    </location>
</feature>
<gene>
    <name evidence="2" type="ORF">AJ80_02558</name>
</gene>
<evidence type="ECO:0000256" key="1">
    <source>
        <dbReference type="SAM" id="MobiDB-lite"/>
    </source>
</evidence>
<evidence type="ECO:0000313" key="2">
    <source>
        <dbReference type="EMBL" id="PGH23448.1"/>
    </source>
</evidence>
<comment type="caution">
    <text evidence="2">The sequence shown here is derived from an EMBL/GenBank/DDBJ whole genome shotgun (WGS) entry which is preliminary data.</text>
</comment>
<feature type="region of interest" description="Disordered" evidence="1">
    <location>
        <begin position="1"/>
        <end position="65"/>
    </location>
</feature>
<dbReference type="Proteomes" id="UP000224634">
    <property type="component" value="Unassembled WGS sequence"/>
</dbReference>
<evidence type="ECO:0000313" key="3">
    <source>
        <dbReference type="Proteomes" id="UP000224634"/>
    </source>
</evidence>
<dbReference type="EMBL" id="PDNA01000024">
    <property type="protein sequence ID" value="PGH23448.1"/>
    <property type="molecule type" value="Genomic_DNA"/>
</dbReference>
<keyword evidence="3" id="KW-1185">Reference proteome</keyword>
<sequence>MSSKGIALTQDARWWMRPTANTAAPRCPPTATSTNPSDTAARTESYSTAKSTEKSMMLVRQKAGF</sequence>
<reference evidence="2 3" key="1">
    <citation type="submission" date="2017-10" db="EMBL/GenBank/DDBJ databases">
        <title>Comparative genomics in systemic dimorphic fungi from Ajellomycetaceae.</title>
        <authorList>
            <person name="Munoz J.F."/>
            <person name="Mcewen J.G."/>
            <person name="Clay O.K."/>
            <person name="Cuomo C.A."/>
        </authorList>
    </citation>
    <scope>NUCLEOTIDE SEQUENCE [LARGE SCALE GENOMIC DNA]</scope>
    <source>
        <strain evidence="2 3">UAMH7299</strain>
    </source>
</reference>
<organism evidence="2 3">
    <name type="scientific">Polytolypa hystricis (strain UAMH7299)</name>
    <dbReference type="NCBI Taxonomy" id="1447883"/>
    <lineage>
        <taxon>Eukaryota</taxon>
        <taxon>Fungi</taxon>
        <taxon>Dikarya</taxon>
        <taxon>Ascomycota</taxon>
        <taxon>Pezizomycotina</taxon>
        <taxon>Eurotiomycetes</taxon>
        <taxon>Eurotiomycetidae</taxon>
        <taxon>Onygenales</taxon>
        <taxon>Onygenales incertae sedis</taxon>
        <taxon>Polytolypa</taxon>
    </lineage>
</organism>
<dbReference type="AlphaFoldDB" id="A0A2B7YRE4"/>
<accession>A0A2B7YRE4</accession>
<proteinExistence type="predicted"/>
<name>A0A2B7YRE4_POLH7</name>